<evidence type="ECO:0000313" key="7">
    <source>
        <dbReference type="WBParaSite" id="PEQ_0001340501-mRNA-1"/>
    </source>
</evidence>
<dbReference type="PRINTS" id="PR01185">
    <property type="entry name" value="INTEGRINA"/>
</dbReference>
<dbReference type="PANTHER" id="PTHR23220:SF133">
    <property type="entry name" value="INTEGRIN ALPHA-PS2"/>
    <property type="match status" value="1"/>
</dbReference>
<keyword evidence="5" id="KW-0401">Integrin</keyword>
<organism evidence="6 7">
    <name type="scientific">Parascaris equorum</name>
    <name type="common">Equine roundworm</name>
    <dbReference type="NCBI Taxonomy" id="6256"/>
    <lineage>
        <taxon>Eukaryota</taxon>
        <taxon>Metazoa</taxon>
        <taxon>Ecdysozoa</taxon>
        <taxon>Nematoda</taxon>
        <taxon>Chromadorea</taxon>
        <taxon>Rhabditida</taxon>
        <taxon>Spirurina</taxon>
        <taxon>Ascaridomorpha</taxon>
        <taxon>Ascaridoidea</taxon>
        <taxon>Ascarididae</taxon>
        <taxon>Parascaris</taxon>
    </lineage>
</organism>
<evidence type="ECO:0000256" key="5">
    <source>
        <dbReference type="RuleBase" id="RU003762"/>
    </source>
</evidence>
<evidence type="ECO:0000313" key="6">
    <source>
        <dbReference type="Proteomes" id="UP000887564"/>
    </source>
</evidence>
<dbReference type="PROSITE" id="PS51470">
    <property type="entry name" value="FG_GAP"/>
    <property type="match status" value="1"/>
</dbReference>
<keyword evidence="3" id="KW-0325">Glycoprotein</keyword>
<dbReference type="InterPro" id="IPR013517">
    <property type="entry name" value="FG-GAP"/>
</dbReference>
<dbReference type="GO" id="GO:0009897">
    <property type="term" value="C:external side of plasma membrane"/>
    <property type="evidence" value="ECO:0007669"/>
    <property type="project" value="TreeGrafter"/>
</dbReference>
<dbReference type="GO" id="GO:0033627">
    <property type="term" value="P:cell adhesion mediated by integrin"/>
    <property type="evidence" value="ECO:0007669"/>
    <property type="project" value="TreeGrafter"/>
</dbReference>
<evidence type="ECO:0000256" key="1">
    <source>
        <dbReference type="ARBA" id="ARBA00022729"/>
    </source>
</evidence>
<evidence type="ECO:0000256" key="3">
    <source>
        <dbReference type="ARBA" id="ARBA00023180"/>
    </source>
</evidence>
<dbReference type="SMART" id="SM00191">
    <property type="entry name" value="Int_alpha"/>
    <property type="match status" value="1"/>
</dbReference>
<sequence length="198" mass="22463">MESGFQHDFPRWESLVGHTEWSRFGFSLAAAGDLNQDGFNDFIVGAPYDGEDGRGAVYVYHGAKDGLRKEPTQKIEARKVHSDLRAFGYSIAGGKDIDRNQYPGLLAEFMSQELRYRMLSHWKGSIALAVWLLESTSLWNCALRASSKLLEKRLMCKEEENIGKHALAQFYSMPRQQDIKLKLTLNHMGLVNHDELIG</sequence>
<keyword evidence="2" id="KW-0677">Repeat</keyword>
<dbReference type="WBParaSite" id="PEQ_0001340501-mRNA-1">
    <property type="protein sequence ID" value="PEQ_0001340501-mRNA-1"/>
    <property type="gene ID" value="PEQ_0001340501"/>
</dbReference>
<dbReference type="GO" id="GO:0005178">
    <property type="term" value="F:integrin binding"/>
    <property type="evidence" value="ECO:0007669"/>
    <property type="project" value="TreeGrafter"/>
</dbReference>
<accession>A0A914S3N9</accession>
<reference evidence="7" key="1">
    <citation type="submission" date="2022-11" db="UniProtKB">
        <authorList>
            <consortium name="WormBaseParasite"/>
        </authorList>
    </citation>
    <scope>IDENTIFICATION</scope>
</reference>
<keyword evidence="5" id="KW-0130">Cell adhesion</keyword>
<dbReference type="InterPro" id="IPR028994">
    <property type="entry name" value="Integrin_alpha_N"/>
</dbReference>
<dbReference type="Pfam" id="PF01839">
    <property type="entry name" value="FG-GAP"/>
    <property type="match status" value="1"/>
</dbReference>
<dbReference type="InterPro" id="IPR000413">
    <property type="entry name" value="Integrin_alpha"/>
</dbReference>
<keyword evidence="1" id="KW-0732">Signal</keyword>
<evidence type="ECO:0000256" key="2">
    <source>
        <dbReference type="ARBA" id="ARBA00022737"/>
    </source>
</evidence>
<dbReference type="AlphaFoldDB" id="A0A914S3N9"/>
<keyword evidence="5" id="KW-0675">Receptor</keyword>
<comment type="subcellular location">
    <subcellularLocation>
        <location evidence="5">Membrane</location>
        <topology evidence="5">Single-pass type I membrane protein</topology>
    </subcellularLocation>
</comment>
<keyword evidence="6" id="KW-1185">Reference proteome</keyword>
<dbReference type="SUPFAM" id="SSF69318">
    <property type="entry name" value="Integrin alpha N-terminal domain"/>
    <property type="match status" value="1"/>
</dbReference>
<name>A0A914S3N9_PAREQ</name>
<dbReference type="GO" id="GO:0098609">
    <property type="term" value="P:cell-cell adhesion"/>
    <property type="evidence" value="ECO:0007669"/>
    <property type="project" value="TreeGrafter"/>
</dbReference>
<evidence type="ECO:0000256" key="4">
    <source>
        <dbReference type="PROSITE-ProRule" id="PRU00803"/>
    </source>
</evidence>
<dbReference type="GO" id="GO:0008305">
    <property type="term" value="C:integrin complex"/>
    <property type="evidence" value="ECO:0007669"/>
    <property type="project" value="InterPro"/>
</dbReference>
<proteinExistence type="inferred from homology"/>
<dbReference type="InterPro" id="IPR013519">
    <property type="entry name" value="Int_alpha_beta-p"/>
</dbReference>
<protein>
    <submittedName>
        <fullName evidence="7">Uncharacterized protein</fullName>
    </submittedName>
</protein>
<dbReference type="GO" id="GO:0007160">
    <property type="term" value="P:cell-matrix adhesion"/>
    <property type="evidence" value="ECO:0007669"/>
    <property type="project" value="TreeGrafter"/>
</dbReference>
<dbReference type="Proteomes" id="UP000887564">
    <property type="component" value="Unplaced"/>
</dbReference>
<dbReference type="Gene3D" id="2.130.10.130">
    <property type="entry name" value="Integrin alpha, N-terminal"/>
    <property type="match status" value="1"/>
</dbReference>
<dbReference type="GO" id="GO:0007229">
    <property type="term" value="P:integrin-mediated signaling pathway"/>
    <property type="evidence" value="ECO:0007669"/>
    <property type="project" value="UniProtKB-KW"/>
</dbReference>
<feature type="repeat" description="FG-GAP" evidence="4">
    <location>
        <begin position="11"/>
        <end position="69"/>
    </location>
</feature>
<dbReference type="PANTHER" id="PTHR23220">
    <property type="entry name" value="INTEGRIN ALPHA"/>
    <property type="match status" value="1"/>
</dbReference>
<comment type="similarity">
    <text evidence="5">Belongs to the integrin alpha chain family.</text>
</comment>